<protein>
    <submittedName>
        <fullName evidence="2">Uncharacterized protein</fullName>
    </submittedName>
</protein>
<organism evidence="2 3">
    <name type="scientific">Glossina brevipalpis</name>
    <dbReference type="NCBI Taxonomy" id="37001"/>
    <lineage>
        <taxon>Eukaryota</taxon>
        <taxon>Metazoa</taxon>
        <taxon>Ecdysozoa</taxon>
        <taxon>Arthropoda</taxon>
        <taxon>Hexapoda</taxon>
        <taxon>Insecta</taxon>
        <taxon>Pterygota</taxon>
        <taxon>Neoptera</taxon>
        <taxon>Endopterygota</taxon>
        <taxon>Diptera</taxon>
        <taxon>Brachycera</taxon>
        <taxon>Muscomorpha</taxon>
        <taxon>Hippoboscoidea</taxon>
        <taxon>Glossinidae</taxon>
        <taxon>Glossina</taxon>
    </lineage>
</organism>
<sequence>MDFEQNCRKGFQQAEGVFTRKRFETFLSLGSISLTILPSLMIRQFLIIENTLLHMLLDEVITFISSDQSPSSILKLLKLMKMLYECCEKKCFQIISYQCTDNDGKFVVAYKKRKRKLETIIAPRTCPPNERGHMKQF</sequence>
<dbReference type="EnsemblMetazoa" id="GBRI025009-RA">
    <property type="protein sequence ID" value="GBRI025009-PA"/>
    <property type="gene ID" value="GBRI025009"/>
</dbReference>
<evidence type="ECO:0000313" key="2">
    <source>
        <dbReference type="EnsemblMetazoa" id="GBRI025009-PA"/>
    </source>
</evidence>
<keyword evidence="1" id="KW-0472">Membrane</keyword>
<reference evidence="3" key="1">
    <citation type="submission" date="2014-03" db="EMBL/GenBank/DDBJ databases">
        <authorList>
            <person name="Aksoy S."/>
            <person name="Warren W."/>
            <person name="Wilson R.K."/>
        </authorList>
    </citation>
    <scope>NUCLEOTIDE SEQUENCE [LARGE SCALE GENOMIC DNA]</scope>
    <source>
        <strain evidence="3">IAEA</strain>
    </source>
</reference>
<keyword evidence="3" id="KW-1185">Reference proteome</keyword>
<dbReference type="Proteomes" id="UP000091820">
    <property type="component" value="Unassembled WGS sequence"/>
</dbReference>
<reference evidence="2" key="2">
    <citation type="submission" date="2020-05" db="UniProtKB">
        <authorList>
            <consortium name="EnsemblMetazoa"/>
        </authorList>
    </citation>
    <scope>IDENTIFICATION</scope>
    <source>
        <strain evidence="2">IAEA</strain>
    </source>
</reference>
<evidence type="ECO:0000313" key="3">
    <source>
        <dbReference type="Proteomes" id="UP000091820"/>
    </source>
</evidence>
<accession>A0A1A9WMG1</accession>
<dbReference type="VEuPathDB" id="VectorBase:GBRI025009"/>
<evidence type="ECO:0000256" key="1">
    <source>
        <dbReference type="SAM" id="Phobius"/>
    </source>
</evidence>
<proteinExistence type="predicted"/>
<dbReference type="AlphaFoldDB" id="A0A1A9WMG1"/>
<keyword evidence="1" id="KW-1133">Transmembrane helix</keyword>
<feature type="transmembrane region" description="Helical" evidence="1">
    <location>
        <begin position="26"/>
        <end position="46"/>
    </location>
</feature>
<name>A0A1A9WMG1_9MUSC</name>
<keyword evidence="1" id="KW-0812">Transmembrane</keyword>